<organism evidence="6 7">
    <name type="scientific">Erythroxylum novogranatense</name>
    <dbReference type="NCBI Taxonomy" id="1862640"/>
    <lineage>
        <taxon>Eukaryota</taxon>
        <taxon>Viridiplantae</taxon>
        <taxon>Streptophyta</taxon>
        <taxon>Embryophyta</taxon>
        <taxon>Tracheophyta</taxon>
        <taxon>Spermatophyta</taxon>
        <taxon>Magnoliopsida</taxon>
        <taxon>eudicotyledons</taxon>
        <taxon>Gunneridae</taxon>
        <taxon>Pentapetalae</taxon>
        <taxon>rosids</taxon>
        <taxon>fabids</taxon>
        <taxon>Malpighiales</taxon>
        <taxon>Erythroxylaceae</taxon>
        <taxon>Erythroxylum</taxon>
    </lineage>
</organism>
<feature type="domain" description="Fe-S metabolism associated" evidence="5">
    <location>
        <begin position="85"/>
        <end position="204"/>
    </location>
</feature>
<dbReference type="GO" id="GO:0051176">
    <property type="term" value="P:positive regulation of sulfur metabolic process"/>
    <property type="evidence" value="ECO:0007669"/>
    <property type="project" value="UniProtKB-ARBA"/>
</dbReference>
<dbReference type="Gene3D" id="3.90.1010.10">
    <property type="match status" value="1"/>
</dbReference>
<reference evidence="6 7" key="1">
    <citation type="submission" date="2021-09" db="EMBL/GenBank/DDBJ databases">
        <title>Genomic insights and catalytic innovation underlie evolution of tropane alkaloids biosynthesis.</title>
        <authorList>
            <person name="Wang Y.-J."/>
            <person name="Tian T."/>
            <person name="Huang J.-P."/>
            <person name="Huang S.-X."/>
        </authorList>
    </citation>
    <scope>NUCLEOTIDE SEQUENCE [LARGE SCALE GENOMIC DNA]</scope>
    <source>
        <strain evidence="6">KIB-2018</strain>
        <tissue evidence="6">Leaf</tissue>
    </source>
</reference>
<dbReference type="InterPro" id="IPR003808">
    <property type="entry name" value="Fe-S_metab-assoc_dom"/>
</dbReference>
<dbReference type="SUPFAM" id="SSF82649">
    <property type="entry name" value="SufE/NifU"/>
    <property type="match status" value="1"/>
</dbReference>
<dbReference type="GO" id="GO:0008047">
    <property type="term" value="F:enzyme activator activity"/>
    <property type="evidence" value="ECO:0007669"/>
    <property type="project" value="UniProtKB-ARBA"/>
</dbReference>
<evidence type="ECO:0000256" key="4">
    <source>
        <dbReference type="ARBA" id="ARBA00022640"/>
    </source>
</evidence>
<dbReference type="FunFam" id="3.90.1010.10:FF:000010">
    <property type="entry name" value="Quinolinate synthase, chloroplastic"/>
    <property type="match status" value="1"/>
</dbReference>
<evidence type="ECO:0000259" key="5">
    <source>
        <dbReference type="Pfam" id="PF02657"/>
    </source>
</evidence>
<dbReference type="AlphaFoldDB" id="A0AAV8SXR5"/>
<protein>
    <recommendedName>
        <fullName evidence="5">Fe-S metabolism associated domain-containing protein</fullName>
    </recommendedName>
</protein>
<dbReference type="GO" id="GO:0009507">
    <property type="term" value="C:chloroplast"/>
    <property type="evidence" value="ECO:0007669"/>
    <property type="project" value="UniProtKB-SubCell"/>
</dbReference>
<sequence length="256" mass="28440">MNSAALKTLPFLLLRPPSRTFTHLKRTQPMISTCNTNPDLKSDTKTSNLSVPSFAKTETPVATASFSCSAAQDPVSVRLRRLVVEFKSLTEPIDRVKRLLDYAARLPPFDESTCLPENRVVGCTTQVWVEVKMDENGRMRFRADSDSEITKGFLSCLIWLLDGATAEEVMAVQAEELEAVNVGMHGRVQSRVNTWHNILISMQKRTESLVAEQIGRSPEGQLIPLIVDGLGDDGSLNDTQVQQSRQQELDANLSRP</sequence>
<evidence type="ECO:0000313" key="7">
    <source>
        <dbReference type="Proteomes" id="UP001159364"/>
    </source>
</evidence>
<evidence type="ECO:0000313" key="6">
    <source>
        <dbReference type="EMBL" id="KAJ8758829.1"/>
    </source>
</evidence>
<gene>
    <name evidence="6" type="ORF">K2173_002608</name>
</gene>
<keyword evidence="3" id="KW-0150">Chloroplast</keyword>
<accession>A0AAV8SXR5</accession>
<name>A0AAV8SXR5_9ROSI</name>
<keyword evidence="7" id="KW-1185">Reference proteome</keyword>
<comment type="similarity">
    <text evidence="2">Belongs to the SufE family.</text>
</comment>
<evidence type="ECO:0000256" key="3">
    <source>
        <dbReference type="ARBA" id="ARBA00022528"/>
    </source>
</evidence>
<evidence type="ECO:0000256" key="1">
    <source>
        <dbReference type="ARBA" id="ARBA00004229"/>
    </source>
</evidence>
<dbReference type="Pfam" id="PF02657">
    <property type="entry name" value="SufE"/>
    <property type="match status" value="1"/>
</dbReference>
<comment type="caution">
    <text evidence="6">The sequence shown here is derived from an EMBL/GenBank/DDBJ whole genome shotgun (WGS) entry which is preliminary data.</text>
</comment>
<comment type="subcellular location">
    <subcellularLocation>
        <location evidence="1">Plastid</location>
        <location evidence="1">Chloroplast</location>
    </subcellularLocation>
</comment>
<dbReference type="GO" id="GO:0016226">
    <property type="term" value="P:iron-sulfur cluster assembly"/>
    <property type="evidence" value="ECO:0007669"/>
    <property type="project" value="UniProtKB-ARBA"/>
</dbReference>
<dbReference type="PANTHER" id="PTHR43597">
    <property type="entry name" value="SULFUR ACCEPTOR PROTEIN CSDE"/>
    <property type="match status" value="1"/>
</dbReference>
<dbReference type="PANTHER" id="PTHR43597:SF5">
    <property type="entry name" value="SUFE-LIKE PROTEIN 2, CHLOROPLASTIC"/>
    <property type="match status" value="1"/>
</dbReference>
<dbReference type="Proteomes" id="UP001159364">
    <property type="component" value="Linkage Group LG07"/>
</dbReference>
<keyword evidence="4" id="KW-0934">Plastid</keyword>
<evidence type="ECO:0000256" key="2">
    <source>
        <dbReference type="ARBA" id="ARBA00010282"/>
    </source>
</evidence>
<proteinExistence type="inferred from homology"/>
<dbReference type="EMBL" id="JAIWQS010000007">
    <property type="protein sequence ID" value="KAJ8758829.1"/>
    <property type="molecule type" value="Genomic_DNA"/>
</dbReference>